<reference evidence="16" key="1">
    <citation type="submission" date="2025-08" db="UniProtKB">
        <authorList>
            <consortium name="RefSeq"/>
        </authorList>
    </citation>
    <scope>IDENTIFICATION</scope>
    <source>
        <tissue evidence="16">Testes</tissue>
    </source>
</reference>
<dbReference type="Pfam" id="PF02932">
    <property type="entry name" value="Neur_chan_memb"/>
    <property type="match status" value="1"/>
</dbReference>
<dbReference type="CDD" id="cd19049">
    <property type="entry name" value="LGIC_TM_anion"/>
    <property type="match status" value="1"/>
</dbReference>
<dbReference type="PRINTS" id="PR00253">
    <property type="entry name" value="GABAARECEPTR"/>
</dbReference>
<evidence type="ECO:0000313" key="16">
    <source>
        <dbReference type="RefSeq" id="XP_002736451.1"/>
    </source>
</evidence>
<dbReference type="InterPro" id="IPR006201">
    <property type="entry name" value="Neur_channel"/>
</dbReference>
<evidence type="ECO:0000256" key="1">
    <source>
        <dbReference type="ARBA" id="ARBA00004141"/>
    </source>
</evidence>
<keyword evidence="9 11" id="KW-0472">Membrane</keyword>
<keyword evidence="12" id="KW-0175">Coiled coil</keyword>
<proteinExistence type="inferred from homology"/>
<evidence type="ECO:0000256" key="9">
    <source>
        <dbReference type="ARBA" id="ARBA00023136"/>
    </source>
</evidence>
<comment type="similarity">
    <text evidence="11">Belongs to the ligand-gated ion channel (TC 1.A.9) family.</text>
</comment>
<evidence type="ECO:0000256" key="6">
    <source>
        <dbReference type="ARBA" id="ARBA00022729"/>
    </source>
</evidence>
<feature type="signal peptide" evidence="11">
    <location>
        <begin position="1"/>
        <end position="25"/>
    </location>
</feature>
<feature type="transmembrane region" description="Helical" evidence="11">
    <location>
        <begin position="252"/>
        <end position="271"/>
    </location>
</feature>
<evidence type="ECO:0000256" key="11">
    <source>
        <dbReference type="RuleBase" id="RU000687"/>
    </source>
</evidence>
<keyword evidence="6 11" id="KW-0732">Signal</keyword>
<evidence type="ECO:0000259" key="14">
    <source>
        <dbReference type="Pfam" id="PF02932"/>
    </source>
</evidence>
<evidence type="ECO:0000256" key="12">
    <source>
        <dbReference type="SAM" id="Coils"/>
    </source>
</evidence>
<dbReference type="InterPro" id="IPR036719">
    <property type="entry name" value="Neuro-gated_channel_TM_sf"/>
</dbReference>
<dbReference type="InterPro" id="IPR006202">
    <property type="entry name" value="Neur_chan_lig-bd"/>
</dbReference>
<evidence type="ECO:0000256" key="8">
    <source>
        <dbReference type="ARBA" id="ARBA00023065"/>
    </source>
</evidence>
<name>A0ABM0GSK2_SACKO</name>
<feature type="chain" id="PRO_5045004940" evidence="11">
    <location>
        <begin position="26"/>
        <end position="441"/>
    </location>
</feature>
<keyword evidence="7 11" id="KW-1133">Transmembrane helix</keyword>
<comment type="caution">
    <text evidence="11">Lacks conserved residue(s) required for the propagation of feature annotation.</text>
</comment>
<dbReference type="PANTHER" id="PTHR18945">
    <property type="entry name" value="NEUROTRANSMITTER GATED ION CHANNEL"/>
    <property type="match status" value="1"/>
</dbReference>
<keyword evidence="10 11" id="KW-0407">Ion channel</keyword>
<dbReference type="Gene3D" id="1.20.58.390">
    <property type="entry name" value="Neurotransmitter-gated ion-channel transmembrane domain"/>
    <property type="match status" value="1"/>
</dbReference>
<evidence type="ECO:0000256" key="2">
    <source>
        <dbReference type="ARBA" id="ARBA00004236"/>
    </source>
</evidence>
<evidence type="ECO:0000256" key="7">
    <source>
        <dbReference type="ARBA" id="ARBA00022989"/>
    </source>
</evidence>
<accession>A0ABM0GSK2</accession>
<dbReference type="Proteomes" id="UP000694865">
    <property type="component" value="Unplaced"/>
</dbReference>
<dbReference type="PRINTS" id="PR00252">
    <property type="entry name" value="NRIONCHANNEL"/>
</dbReference>
<feature type="transmembrane region" description="Helical" evidence="11">
    <location>
        <begin position="278"/>
        <end position="295"/>
    </location>
</feature>
<dbReference type="NCBIfam" id="TIGR00860">
    <property type="entry name" value="LIC"/>
    <property type="match status" value="1"/>
</dbReference>
<feature type="domain" description="Neurotransmitter-gated ion-channel transmembrane" evidence="14">
    <location>
        <begin position="253"/>
        <end position="382"/>
    </location>
</feature>
<evidence type="ECO:0000256" key="10">
    <source>
        <dbReference type="ARBA" id="ARBA00023303"/>
    </source>
</evidence>
<dbReference type="RefSeq" id="XP_002736451.1">
    <property type="nucleotide sequence ID" value="XM_002736405.1"/>
</dbReference>
<keyword evidence="8 11" id="KW-0406">Ion transport</keyword>
<protein>
    <submittedName>
        <fullName evidence="16">Glycine receptor subunit alpha-3-like</fullName>
    </submittedName>
</protein>
<evidence type="ECO:0000256" key="5">
    <source>
        <dbReference type="ARBA" id="ARBA00022692"/>
    </source>
</evidence>
<evidence type="ECO:0000313" key="15">
    <source>
        <dbReference type="Proteomes" id="UP000694865"/>
    </source>
</evidence>
<keyword evidence="4" id="KW-1003">Cell membrane</keyword>
<dbReference type="InterPro" id="IPR006029">
    <property type="entry name" value="Neurotrans-gated_channel_TM"/>
</dbReference>
<dbReference type="InterPro" id="IPR036734">
    <property type="entry name" value="Neur_chan_lig-bd_sf"/>
</dbReference>
<dbReference type="Gene3D" id="2.70.170.10">
    <property type="entry name" value="Neurotransmitter-gated ion-channel ligand-binding domain"/>
    <property type="match status" value="1"/>
</dbReference>
<keyword evidence="5 11" id="KW-0812">Transmembrane</keyword>
<evidence type="ECO:0000256" key="3">
    <source>
        <dbReference type="ARBA" id="ARBA00022448"/>
    </source>
</evidence>
<keyword evidence="15" id="KW-1185">Reference proteome</keyword>
<sequence>MTSLLGFHCVIVLVVVVFDILGVSGEVVLEPTVNMTEDEKTSQLLNYLLDPDRYDKRFRPKSKGPPVYVLCDFFINSFDSITETTMDYGVSIFMRQRWTDPRLSHNDSDPIFLHDITRLWTPDAFFTNEKSGHLHTVTVENQIARIYQDGFILCSTRYSLKLACYMSLERFPMDTQVCKITMESYGYTTKDLIFDWHADKPIQTDNELKLPQFRISDIVTFNCTKSYTTGSFTCIEATFTLHREVGYYILQAYLPSIILVVLSWVSFWISYEAAPARVALGVTTILTLTTLDSGIRSQLPKVSYPKAIDIWMAVCLVFVFAALVEFAGVNYISVYEKKVKKKKKDLEELDKLYAAKQHQQSREEVSMGVNGNSEFIELKNRHKDEPKVYQPTVELDGSTTIDKPKRNPVLTADNVDKASRYIFPAFFITFNIVYWICYQAW</sequence>
<dbReference type="PROSITE" id="PS00236">
    <property type="entry name" value="NEUROTR_ION_CHANNEL"/>
    <property type="match status" value="1"/>
</dbReference>
<dbReference type="Pfam" id="PF02931">
    <property type="entry name" value="Neur_chan_LBD"/>
    <property type="match status" value="1"/>
</dbReference>
<gene>
    <name evidence="16" type="primary">LOC100374733</name>
</gene>
<dbReference type="InterPro" id="IPR038050">
    <property type="entry name" value="Neuro_actylchol_rec"/>
</dbReference>
<evidence type="ECO:0000256" key="4">
    <source>
        <dbReference type="ARBA" id="ARBA00022475"/>
    </source>
</evidence>
<feature type="coiled-coil region" evidence="12">
    <location>
        <begin position="332"/>
        <end position="359"/>
    </location>
</feature>
<organism evidence="15 16">
    <name type="scientific">Saccoglossus kowalevskii</name>
    <name type="common">Acorn worm</name>
    <dbReference type="NCBI Taxonomy" id="10224"/>
    <lineage>
        <taxon>Eukaryota</taxon>
        <taxon>Metazoa</taxon>
        <taxon>Hemichordata</taxon>
        <taxon>Enteropneusta</taxon>
        <taxon>Harrimaniidae</taxon>
        <taxon>Saccoglossus</taxon>
    </lineage>
</organism>
<dbReference type="InterPro" id="IPR006028">
    <property type="entry name" value="GABAA/Glycine_rcpt"/>
</dbReference>
<keyword evidence="3 11" id="KW-0813">Transport</keyword>
<feature type="transmembrane region" description="Helical" evidence="11">
    <location>
        <begin position="310"/>
        <end position="334"/>
    </location>
</feature>
<dbReference type="SUPFAM" id="SSF63712">
    <property type="entry name" value="Nicotinic receptor ligand binding domain-like"/>
    <property type="match status" value="1"/>
</dbReference>
<dbReference type="InterPro" id="IPR018000">
    <property type="entry name" value="Neurotransmitter_ion_chnl_CS"/>
</dbReference>
<dbReference type="GeneID" id="100374733"/>
<comment type="subcellular location">
    <subcellularLocation>
        <location evidence="2">Cell membrane</location>
    </subcellularLocation>
    <subcellularLocation>
        <location evidence="1">Membrane</location>
        <topology evidence="1">Multi-pass membrane protein</topology>
    </subcellularLocation>
</comment>
<feature type="domain" description="Neurotransmitter-gated ion-channel ligand-binding" evidence="13">
    <location>
        <begin position="42"/>
        <end position="244"/>
    </location>
</feature>
<evidence type="ECO:0000259" key="13">
    <source>
        <dbReference type="Pfam" id="PF02931"/>
    </source>
</evidence>
<dbReference type="SUPFAM" id="SSF90112">
    <property type="entry name" value="Neurotransmitter-gated ion-channel transmembrane pore"/>
    <property type="match status" value="1"/>
</dbReference>